<name>A0A1F8CL35_9BACT</name>
<comment type="subcellular location">
    <subcellularLocation>
        <location evidence="1">Cell membrane</location>
        <topology evidence="1">Multi-pass membrane protein</topology>
    </subcellularLocation>
</comment>
<evidence type="ECO:0000256" key="6">
    <source>
        <dbReference type="ARBA" id="ARBA00022989"/>
    </source>
</evidence>
<reference evidence="11 12" key="1">
    <citation type="journal article" date="2016" name="Nat. Commun.">
        <title>Thousands of microbial genomes shed light on interconnected biogeochemical processes in an aquifer system.</title>
        <authorList>
            <person name="Anantharaman K."/>
            <person name="Brown C.T."/>
            <person name="Hug L.A."/>
            <person name="Sharon I."/>
            <person name="Castelle C.J."/>
            <person name="Probst A.J."/>
            <person name="Thomas B.C."/>
            <person name="Singh A."/>
            <person name="Wilkins M.J."/>
            <person name="Karaoz U."/>
            <person name="Brodie E.L."/>
            <person name="Williams K.H."/>
            <person name="Hubbard S.S."/>
            <person name="Banfield J.F."/>
        </authorList>
    </citation>
    <scope>NUCLEOTIDE SEQUENCE [LARGE SCALE GENOMIC DNA]</scope>
</reference>
<dbReference type="Gene3D" id="1.25.40.10">
    <property type="entry name" value="Tetratricopeptide repeat domain"/>
    <property type="match status" value="2"/>
</dbReference>
<keyword evidence="2" id="KW-1003">Cell membrane</keyword>
<protein>
    <recommendedName>
        <fullName evidence="10">Glycosyltransferase RgtA/B/C/D-like domain-containing protein</fullName>
    </recommendedName>
</protein>
<evidence type="ECO:0000256" key="9">
    <source>
        <dbReference type="SAM" id="Phobius"/>
    </source>
</evidence>
<evidence type="ECO:0000256" key="2">
    <source>
        <dbReference type="ARBA" id="ARBA00022475"/>
    </source>
</evidence>
<keyword evidence="7 9" id="KW-0472">Membrane</keyword>
<dbReference type="InterPro" id="IPR050297">
    <property type="entry name" value="LipidA_mod_glycosyltrf_83"/>
</dbReference>
<feature type="transmembrane region" description="Helical" evidence="9">
    <location>
        <begin position="176"/>
        <end position="201"/>
    </location>
</feature>
<dbReference type="EMBL" id="MGHS01000032">
    <property type="protein sequence ID" value="OGM76305.1"/>
    <property type="molecule type" value="Genomic_DNA"/>
</dbReference>
<accession>A0A1F8CL35</accession>
<feature type="domain" description="Glycosyltransferase RgtA/B/C/D-like" evidence="10">
    <location>
        <begin position="73"/>
        <end position="228"/>
    </location>
</feature>
<comment type="caution">
    <text evidence="11">The sequence shown here is derived from an EMBL/GenBank/DDBJ whole genome shotgun (WGS) entry which is preliminary data.</text>
</comment>
<feature type="transmembrane region" description="Helical" evidence="9">
    <location>
        <begin position="415"/>
        <end position="432"/>
    </location>
</feature>
<dbReference type="SMART" id="SM00028">
    <property type="entry name" value="TPR"/>
    <property type="match status" value="4"/>
</dbReference>
<evidence type="ECO:0000313" key="12">
    <source>
        <dbReference type="Proteomes" id="UP000177855"/>
    </source>
</evidence>
<dbReference type="GO" id="GO:0009103">
    <property type="term" value="P:lipopolysaccharide biosynthetic process"/>
    <property type="evidence" value="ECO:0007669"/>
    <property type="project" value="UniProtKB-ARBA"/>
</dbReference>
<keyword evidence="5 9" id="KW-0812">Transmembrane</keyword>
<dbReference type="Proteomes" id="UP000177855">
    <property type="component" value="Unassembled WGS sequence"/>
</dbReference>
<dbReference type="Pfam" id="PF13181">
    <property type="entry name" value="TPR_8"/>
    <property type="match status" value="2"/>
</dbReference>
<evidence type="ECO:0000256" key="7">
    <source>
        <dbReference type="ARBA" id="ARBA00023136"/>
    </source>
</evidence>
<dbReference type="InterPro" id="IPR019734">
    <property type="entry name" value="TPR_rpt"/>
</dbReference>
<feature type="transmembrane region" description="Helical" evidence="9">
    <location>
        <begin position="123"/>
        <end position="141"/>
    </location>
</feature>
<evidence type="ECO:0000256" key="1">
    <source>
        <dbReference type="ARBA" id="ARBA00004651"/>
    </source>
</evidence>
<dbReference type="PROSITE" id="PS50005">
    <property type="entry name" value="TPR"/>
    <property type="match status" value="1"/>
</dbReference>
<dbReference type="Pfam" id="PF13231">
    <property type="entry name" value="PMT_2"/>
    <property type="match status" value="1"/>
</dbReference>
<sequence length="730" mass="84900">MAVYLNAFKLIKKYKYLLLLFLLGLTVRIIYLFFLSKNPILFTPVLDAEYYLEWAKEISTSSFWGNKVFFAEPLYAYILAFGMKLSSSYVITLITGLQVILGSVLSVIVFLLTKRIFDRRTGLIAGLITALYGPFVFYDFLLLKTSLEVFLLTLFILFFIDTVNSTKKWRFIISGILLGTIVLVKGNSLIFLPFIIIFILFYDRQAYKQQLICCCVFILGFLLVIFPVTLRNYLISKDFVLTNYSIGMNIYQGNWWDGDGSLKQPYFMRAHPRFEEVDSYKMAEAFEQRNLKPSEVSTFWIKKTITENFDNPFRLPKLIGNKTLVLLNSAELGDNYDYGVYKKTIPFLNILFDFRFISALGLTGLLLFIFSKSFPQLFKDQNLETKTRLFVIYTILLYGLVIIVGHVNSRYRLPLIPIFIILASATLMHIYTNFRKKNYFQVFLVGIMIIIFLVISSTNIKSFNVINRDGFYEYVIGSLYYTKGDFNNAKKYLELAANNNEKNASAYKNLFLIYLHDGELDKADNVLQKQLNLIPYDFTVYSNAQLFNSLKDKNKSDIKAQIDKQMKIDTESVPLYDPYNYEALRYINLKNYVSAEKNLNLSIDKFNRPENSLFTLSLIEGAKGNIVEENSLLQELIQRNPYNLAARYNLARVFLKQDDQARAIQQLDFIYNFASDYSDVWYSLAKLYIKIGNYHEASLIVQDSTNRYKSDLEKREKLEELKLLLNEKKV</sequence>
<feature type="transmembrane region" description="Helical" evidence="9">
    <location>
        <begin position="207"/>
        <end position="230"/>
    </location>
</feature>
<feature type="transmembrane region" description="Helical" evidence="9">
    <location>
        <begin position="390"/>
        <end position="408"/>
    </location>
</feature>
<evidence type="ECO:0000256" key="8">
    <source>
        <dbReference type="PROSITE-ProRule" id="PRU00339"/>
    </source>
</evidence>
<gene>
    <name evidence="11" type="ORF">A2210_02040</name>
</gene>
<dbReference type="SUPFAM" id="SSF81901">
    <property type="entry name" value="HCP-like"/>
    <property type="match status" value="1"/>
</dbReference>
<evidence type="ECO:0000256" key="3">
    <source>
        <dbReference type="ARBA" id="ARBA00022676"/>
    </source>
</evidence>
<keyword evidence="4" id="KW-0808">Transferase</keyword>
<proteinExistence type="predicted"/>
<feature type="transmembrane region" description="Helical" evidence="9">
    <location>
        <begin position="89"/>
        <end position="111"/>
    </location>
</feature>
<organism evidence="11 12">
    <name type="scientific">Candidatus Woesebacteria bacterium RIFOXYA1_FULL_40_18</name>
    <dbReference type="NCBI Taxonomy" id="1802532"/>
    <lineage>
        <taxon>Bacteria</taxon>
        <taxon>Candidatus Woeseibacteriota</taxon>
    </lineage>
</organism>
<evidence type="ECO:0000256" key="4">
    <source>
        <dbReference type="ARBA" id="ARBA00022679"/>
    </source>
</evidence>
<feature type="transmembrane region" description="Helical" evidence="9">
    <location>
        <begin position="438"/>
        <end position="455"/>
    </location>
</feature>
<dbReference type="InterPro" id="IPR011990">
    <property type="entry name" value="TPR-like_helical_dom_sf"/>
</dbReference>
<keyword evidence="6 9" id="KW-1133">Transmembrane helix</keyword>
<feature type="repeat" description="TPR" evidence="8">
    <location>
        <begin position="504"/>
        <end position="537"/>
    </location>
</feature>
<dbReference type="AlphaFoldDB" id="A0A1F8CL35"/>
<dbReference type="PANTHER" id="PTHR33908">
    <property type="entry name" value="MANNOSYLTRANSFERASE YKCB-RELATED"/>
    <property type="match status" value="1"/>
</dbReference>
<evidence type="ECO:0000256" key="5">
    <source>
        <dbReference type="ARBA" id="ARBA00022692"/>
    </source>
</evidence>
<feature type="transmembrane region" description="Helical" evidence="9">
    <location>
        <begin position="16"/>
        <end position="34"/>
    </location>
</feature>
<feature type="transmembrane region" description="Helical" evidence="9">
    <location>
        <begin position="350"/>
        <end position="370"/>
    </location>
</feature>
<dbReference type="STRING" id="1802532.A2210_02040"/>
<dbReference type="InterPro" id="IPR038731">
    <property type="entry name" value="RgtA/B/C-like"/>
</dbReference>
<dbReference type="GO" id="GO:0016763">
    <property type="term" value="F:pentosyltransferase activity"/>
    <property type="evidence" value="ECO:0007669"/>
    <property type="project" value="TreeGrafter"/>
</dbReference>
<dbReference type="GO" id="GO:0005886">
    <property type="term" value="C:plasma membrane"/>
    <property type="evidence" value="ECO:0007669"/>
    <property type="project" value="UniProtKB-SubCell"/>
</dbReference>
<dbReference type="PANTHER" id="PTHR33908:SF11">
    <property type="entry name" value="MEMBRANE PROTEIN"/>
    <property type="match status" value="1"/>
</dbReference>
<evidence type="ECO:0000313" key="11">
    <source>
        <dbReference type="EMBL" id="OGM76305.1"/>
    </source>
</evidence>
<keyword evidence="8" id="KW-0802">TPR repeat</keyword>
<keyword evidence="3" id="KW-0328">Glycosyltransferase</keyword>
<evidence type="ECO:0000259" key="10">
    <source>
        <dbReference type="Pfam" id="PF13231"/>
    </source>
</evidence>